<evidence type="ECO:0000256" key="5">
    <source>
        <dbReference type="ARBA" id="ARBA00023163"/>
    </source>
</evidence>
<evidence type="ECO:0000313" key="9">
    <source>
        <dbReference type="EMBL" id="KAK4279706.1"/>
    </source>
</evidence>
<name>A0AAE1MYU7_9FABA</name>
<evidence type="ECO:0000256" key="1">
    <source>
        <dbReference type="ARBA" id="ARBA00004123"/>
    </source>
</evidence>
<dbReference type="CDD" id="cd07980">
    <property type="entry name" value="TFIIF_beta"/>
    <property type="match status" value="1"/>
</dbReference>
<dbReference type="Proteomes" id="UP001293593">
    <property type="component" value="Unassembled WGS sequence"/>
</dbReference>
<dbReference type="Pfam" id="PF02270">
    <property type="entry name" value="TFIIF_beta"/>
    <property type="match status" value="1"/>
</dbReference>
<evidence type="ECO:0000256" key="2">
    <source>
        <dbReference type="ARBA" id="ARBA00009543"/>
    </source>
</evidence>
<dbReference type="InterPro" id="IPR011039">
    <property type="entry name" value="TFIIF_interaction"/>
</dbReference>
<comment type="caution">
    <text evidence="9">The sequence shown here is derived from an EMBL/GenBank/DDBJ whole genome shotgun (WGS) entry which is preliminary data.</text>
</comment>
<dbReference type="GO" id="GO:0006367">
    <property type="term" value="P:transcription initiation at RNA polymerase II promoter"/>
    <property type="evidence" value="ECO:0007669"/>
    <property type="project" value="InterPro"/>
</dbReference>
<dbReference type="InterPro" id="IPR003196">
    <property type="entry name" value="TFIIF_beta"/>
</dbReference>
<dbReference type="PANTHER" id="PTHR10445">
    <property type="entry name" value="GENERAL TRANSCRIPTION FACTOR IIF SUBUNIT 2"/>
    <property type="match status" value="1"/>
</dbReference>
<dbReference type="InterPro" id="IPR036388">
    <property type="entry name" value="WH-like_DNA-bd_sf"/>
</dbReference>
<dbReference type="EMBL" id="JAWXYG010000002">
    <property type="protein sequence ID" value="KAK4279706.1"/>
    <property type="molecule type" value="Genomic_DNA"/>
</dbReference>
<keyword evidence="5" id="KW-0804">Transcription</keyword>
<evidence type="ECO:0000256" key="7">
    <source>
        <dbReference type="SAM" id="MobiDB-lite"/>
    </source>
</evidence>
<organism evidence="9 10">
    <name type="scientific">Acacia crassicarpa</name>
    <name type="common">northern wattle</name>
    <dbReference type="NCBI Taxonomy" id="499986"/>
    <lineage>
        <taxon>Eukaryota</taxon>
        <taxon>Viridiplantae</taxon>
        <taxon>Streptophyta</taxon>
        <taxon>Embryophyta</taxon>
        <taxon>Tracheophyta</taxon>
        <taxon>Spermatophyta</taxon>
        <taxon>Magnoliopsida</taxon>
        <taxon>eudicotyledons</taxon>
        <taxon>Gunneridae</taxon>
        <taxon>Pentapetalae</taxon>
        <taxon>rosids</taxon>
        <taxon>fabids</taxon>
        <taxon>Fabales</taxon>
        <taxon>Fabaceae</taxon>
        <taxon>Caesalpinioideae</taxon>
        <taxon>mimosoid clade</taxon>
        <taxon>Acacieae</taxon>
        <taxon>Acacia</taxon>
    </lineage>
</organism>
<dbReference type="SUPFAM" id="SSF46785">
    <property type="entry name" value="Winged helix' DNA-binding domain"/>
    <property type="match status" value="1"/>
</dbReference>
<dbReference type="PANTHER" id="PTHR10445:SF2">
    <property type="entry name" value="TRANSCRIPTION INITIATION FACTOR IIF, BETA SUBUNIT"/>
    <property type="match status" value="1"/>
</dbReference>
<gene>
    <name evidence="9" type="ORF">QN277_011442</name>
</gene>
<keyword evidence="6" id="KW-0539">Nucleus</keyword>
<keyword evidence="3" id="KW-0805">Transcription regulation</keyword>
<feature type="compositionally biased region" description="Basic and acidic residues" evidence="7">
    <location>
        <begin position="184"/>
        <end position="202"/>
    </location>
</feature>
<comment type="similarity">
    <text evidence="2">Belongs to the TFIIF beta subunit family.</text>
</comment>
<keyword evidence="10" id="KW-1185">Reference proteome</keyword>
<evidence type="ECO:0000259" key="8">
    <source>
        <dbReference type="Pfam" id="PF02270"/>
    </source>
</evidence>
<dbReference type="AlphaFoldDB" id="A0AAE1MYU7"/>
<comment type="subcellular location">
    <subcellularLocation>
        <location evidence="1">Nucleus</location>
    </subcellularLocation>
</comment>
<feature type="domain" description="TFIIF beta subunit HTH" evidence="8">
    <location>
        <begin position="200"/>
        <end position="263"/>
    </location>
</feature>
<dbReference type="SUPFAM" id="SSF50916">
    <property type="entry name" value="Rap30/74 interaction domains"/>
    <property type="match status" value="1"/>
</dbReference>
<reference evidence="9" key="1">
    <citation type="submission" date="2023-10" db="EMBL/GenBank/DDBJ databases">
        <title>Chromosome-level genome of the transformable northern wattle, Acacia crassicarpa.</title>
        <authorList>
            <person name="Massaro I."/>
            <person name="Sinha N.R."/>
            <person name="Poethig S."/>
            <person name="Leichty A.R."/>
        </authorList>
    </citation>
    <scope>NUCLEOTIDE SEQUENCE</scope>
    <source>
        <strain evidence="9">Acra3RX</strain>
        <tissue evidence="9">Leaf</tissue>
    </source>
</reference>
<dbReference type="GO" id="GO:0005674">
    <property type="term" value="C:transcription factor TFIIF complex"/>
    <property type="evidence" value="ECO:0007669"/>
    <property type="project" value="InterPro"/>
</dbReference>
<evidence type="ECO:0000256" key="6">
    <source>
        <dbReference type="ARBA" id="ARBA00023242"/>
    </source>
</evidence>
<evidence type="ECO:0000313" key="10">
    <source>
        <dbReference type="Proteomes" id="UP001293593"/>
    </source>
</evidence>
<keyword evidence="4" id="KW-0238">DNA-binding</keyword>
<proteinExistence type="inferred from homology"/>
<sequence>MDDQAENPNGSGRIISNNVYLDTSKADKAVWLMKCPPLVSCSLRSPPSDAADASRPVAKVVLSLDPLNCNDDSSPQFTMELAATEATEAGHIPRCYDMDMSKDFIPMSMFSESAEGKISVEGKIHNKFDMKPHDQNLELYGKLCRERTKNYMVKHRQIQIIDNDNGVHMRPMPGKIASATSGASEKKKTPVKTNETKRTRRDRGEMEEILFKLFERKPNWSLKQLIQQTDQPEQYVKDILKELCVYNNKGINQGTYELKPEYRRSHD</sequence>
<protein>
    <recommendedName>
        <fullName evidence="8">TFIIF beta subunit HTH domain-containing protein</fullName>
    </recommendedName>
</protein>
<dbReference type="Gene3D" id="1.10.10.10">
    <property type="entry name" value="Winged helix-like DNA-binding domain superfamily/Winged helix DNA-binding domain"/>
    <property type="match status" value="1"/>
</dbReference>
<evidence type="ECO:0000256" key="3">
    <source>
        <dbReference type="ARBA" id="ARBA00023015"/>
    </source>
</evidence>
<dbReference type="InterPro" id="IPR040450">
    <property type="entry name" value="TFIIF_beta_HTH"/>
</dbReference>
<evidence type="ECO:0000256" key="4">
    <source>
        <dbReference type="ARBA" id="ARBA00023125"/>
    </source>
</evidence>
<accession>A0AAE1MYU7</accession>
<dbReference type="InterPro" id="IPR036390">
    <property type="entry name" value="WH_DNA-bd_sf"/>
</dbReference>
<feature type="region of interest" description="Disordered" evidence="7">
    <location>
        <begin position="176"/>
        <end position="202"/>
    </location>
</feature>
<dbReference type="GO" id="GO:0003677">
    <property type="term" value="F:DNA binding"/>
    <property type="evidence" value="ECO:0007669"/>
    <property type="project" value="UniProtKB-KW"/>
</dbReference>
<dbReference type="FunFam" id="1.10.10.10:FF:000035">
    <property type="entry name" value="General transcription factor IIF subunit 2"/>
    <property type="match status" value="1"/>
</dbReference>